<evidence type="ECO:0000259" key="9">
    <source>
        <dbReference type="Pfam" id="PF12704"/>
    </source>
</evidence>
<comment type="subcellular location">
    <subcellularLocation>
        <location evidence="1">Cell membrane</location>
        <topology evidence="1">Multi-pass membrane protein</topology>
    </subcellularLocation>
</comment>
<dbReference type="KEGG" id="abas:ACPOL_4991"/>
<dbReference type="GO" id="GO:0005886">
    <property type="term" value="C:plasma membrane"/>
    <property type="evidence" value="ECO:0007669"/>
    <property type="project" value="UniProtKB-SubCell"/>
</dbReference>
<dbReference type="InterPro" id="IPR017800">
    <property type="entry name" value="ADOP"/>
</dbReference>
<accession>A0A2Z5G4X8</accession>
<feature type="domain" description="ABC3 transporter permease C-terminal" evidence="8">
    <location>
        <begin position="779"/>
        <end position="904"/>
    </location>
</feature>
<dbReference type="OrthoDB" id="101152at2"/>
<name>A0A2Z5G4X8_9BACT</name>
<feature type="transmembrane region" description="Helical" evidence="7">
    <location>
        <begin position="461"/>
        <end position="486"/>
    </location>
</feature>
<dbReference type="Proteomes" id="UP000253606">
    <property type="component" value="Chromosome"/>
</dbReference>
<feature type="transmembrane region" description="Helical" evidence="7">
    <location>
        <begin position="875"/>
        <end position="896"/>
    </location>
</feature>
<evidence type="ECO:0000313" key="10">
    <source>
        <dbReference type="EMBL" id="AXC14253.1"/>
    </source>
</evidence>
<keyword evidence="4 7" id="KW-1133">Transmembrane helix</keyword>
<keyword evidence="11" id="KW-1185">Reference proteome</keyword>
<evidence type="ECO:0000313" key="11">
    <source>
        <dbReference type="Proteomes" id="UP000253606"/>
    </source>
</evidence>
<dbReference type="GO" id="GO:0022857">
    <property type="term" value="F:transmembrane transporter activity"/>
    <property type="evidence" value="ECO:0007669"/>
    <property type="project" value="TreeGrafter"/>
</dbReference>
<sequence>MQSHLISFPASLRALWLRLRAAIDPGRANRDFSAELQSHLDMHIEDNVRSGMTLKEARRQALIQLGGFEQTQQAWRERNTLPMLETLCKDIQFGLRTMARNPAFTAVAILTLAIGIGVTATVFSWIDTVLLRPLGGVTDPQHLLTLEAVTANGAYIPNSYPDYRDFRDNLKLLDGIAVTHPAIFSIGKDDHAERAWGELVSGNYFAVLGVSPQLGRVFSPQEYSDKPGAFPIAVISDRYWRSHYNANPEIVGKTIRVNQHELTVVGIAPPAFHGSIPAEAFDLWVPYMEQPTLNGVDEWMLRDRGDRNMLGIARLRAGVTMQQAQAELAALAARMAIADADMDQGMSAILLPLWKSPHGPQGLLAGPLRILMGVCILVLLVVCANVANLLLARATVREKEFSTRLALGAGRGRLTRQVLTETLLLTASGAALGIAITPWMSRALQALMPPGQLSLSLDTPINLHVLAFAAGIGLLTTIAAGVFPAMQAGRTDLNTRLNEGGRSGLAGRGRHRLRSALVASEVALALVALVCAGLFAQGFAETSRIDPGFDPNHVLLSQFSLATNGYSLEQRKLFSRRLKAKLESVSGVTNVAYADGVPLGFEPSWWEDLQIDGYVPASGENMKTFRNVVSPGYLGLMHIPLLDGRDFNEQDDENSQPVMIVNQTFVQRFLGGGSVIGRRVHGWGQWFRIVGVAKDSKYHYPNESPVPYFYVPFRQIYRADMNLAFYVRTKLEPMTVLAALRSAVHEIDPSVTVFNPIPLKDYIGASLYPQKLAATLLTILGGLAVLLAAVGLYSVMAYAVAQRTQEIGVRMALGARPRDVLNLVVGQGLTLTGWGLAAGAVLAFGVARSVAAIEFTDSAMGSGAKLMGSPASNPAIYAGAALLLCAVGALAAYLPARRAASIDPMRALRTE</sequence>
<dbReference type="AlphaFoldDB" id="A0A2Z5G4X8"/>
<evidence type="ECO:0000256" key="4">
    <source>
        <dbReference type="ARBA" id="ARBA00022989"/>
    </source>
</evidence>
<comment type="similarity">
    <text evidence="6">Belongs to the ABC-4 integral membrane protein family.</text>
</comment>
<feature type="domain" description="MacB-like periplasmic core" evidence="9">
    <location>
        <begin position="105"/>
        <end position="330"/>
    </location>
</feature>
<dbReference type="InterPro" id="IPR047928">
    <property type="entry name" value="Perm_prefix_1"/>
</dbReference>
<feature type="domain" description="MacB-like periplasmic core" evidence="9">
    <location>
        <begin position="621"/>
        <end position="744"/>
    </location>
</feature>
<evidence type="ECO:0000256" key="5">
    <source>
        <dbReference type="ARBA" id="ARBA00023136"/>
    </source>
</evidence>
<evidence type="ECO:0000259" key="8">
    <source>
        <dbReference type="Pfam" id="PF02687"/>
    </source>
</evidence>
<proteinExistence type="inferred from homology"/>
<dbReference type="InterPro" id="IPR003838">
    <property type="entry name" value="ABC3_permease_C"/>
</dbReference>
<gene>
    <name evidence="10" type="ORF">ACPOL_4991</name>
</gene>
<reference evidence="10 11" key="1">
    <citation type="journal article" date="2018" name="Front. Microbiol.">
        <title>Hydrolytic Capabilities as a Key to Environmental Success: Chitinolytic and Cellulolytic Acidobacteria From Acidic Sub-arctic Soils and Boreal Peatlands.</title>
        <authorList>
            <person name="Belova S.E."/>
            <person name="Ravin N.V."/>
            <person name="Pankratov T.A."/>
            <person name="Rakitin A.L."/>
            <person name="Ivanova A.A."/>
            <person name="Beletsky A.V."/>
            <person name="Mardanov A.V."/>
            <person name="Sinninghe Damste J.S."/>
            <person name="Dedysh S.N."/>
        </authorList>
    </citation>
    <scope>NUCLEOTIDE SEQUENCE [LARGE SCALE GENOMIC DNA]</scope>
    <source>
        <strain evidence="10 11">SBC82</strain>
    </source>
</reference>
<dbReference type="PANTHER" id="PTHR30572:SF4">
    <property type="entry name" value="ABC TRANSPORTER PERMEASE YTRF"/>
    <property type="match status" value="1"/>
</dbReference>
<dbReference type="PANTHER" id="PTHR30572">
    <property type="entry name" value="MEMBRANE COMPONENT OF TRANSPORTER-RELATED"/>
    <property type="match status" value="1"/>
</dbReference>
<dbReference type="Pfam" id="PF12704">
    <property type="entry name" value="MacB_PCD"/>
    <property type="match status" value="2"/>
</dbReference>
<evidence type="ECO:0000256" key="3">
    <source>
        <dbReference type="ARBA" id="ARBA00022692"/>
    </source>
</evidence>
<protein>
    <submittedName>
        <fullName evidence="10">Permease</fullName>
    </submittedName>
</protein>
<evidence type="ECO:0000256" key="1">
    <source>
        <dbReference type="ARBA" id="ARBA00004651"/>
    </source>
</evidence>
<keyword evidence="5 7" id="KW-0472">Membrane</keyword>
<dbReference type="InterPro" id="IPR025857">
    <property type="entry name" value="MacB_PCD"/>
</dbReference>
<evidence type="ECO:0000256" key="2">
    <source>
        <dbReference type="ARBA" id="ARBA00022475"/>
    </source>
</evidence>
<dbReference type="Pfam" id="PF02687">
    <property type="entry name" value="FtsX"/>
    <property type="match status" value="2"/>
</dbReference>
<dbReference type="InterPro" id="IPR050250">
    <property type="entry name" value="Macrolide_Exporter_MacB"/>
</dbReference>
<evidence type="ECO:0000256" key="6">
    <source>
        <dbReference type="ARBA" id="ARBA00038076"/>
    </source>
</evidence>
<feature type="transmembrane region" description="Helical" evidence="7">
    <location>
        <begin position="423"/>
        <end position="441"/>
    </location>
</feature>
<feature type="domain" description="ABC3 transporter permease C-terminal" evidence="8">
    <location>
        <begin position="375"/>
        <end position="491"/>
    </location>
</feature>
<dbReference type="NCBIfam" id="NF038403">
    <property type="entry name" value="perm_prefix_1"/>
    <property type="match status" value="1"/>
</dbReference>
<dbReference type="RefSeq" id="WP_114209067.1">
    <property type="nucleotide sequence ID" value="NZ_CP030840.1"/>
</dbReference>
<dbReference type="EMBL" id="CP030840">
    <property type="protein sequence ID" value="AXC14253.1"/>
    <property type="molecule type" value="Genomic_DNA"/>
</dbReference>
<feature type="transmembrane region" description="Helical" evidence="7">
    <location>
        <begin position="776"/>
        <end position="800"/>
    </location>
</feature>
<feature type="transmembrane region" description="Helical" evidence="7">
    <location>
        <begin position="370"/>
        <end position="391"/>
    </location>
</feature>
<organism evidence="10 11">
    <name type="scientific">Acidisarcina polymorpha</name>
    <dbReference type="NCBI Taxonomy" id="2211140"/>
    <lineage>
        <taxon>Bacteria</taxon>
        <taxon>Pseudomonadati</taxon>
        <taxon>Acidobacteriota</taxon>
        <taxon>Terriglobia</taxon>
        <taxon>Terriglobales</taxon>
        <taxon>Acidobacteriaceae</taxon>
        <taxon>Acidisarcina</taxon>
    </lineage>
</organism>
<feature type="transmembrane region" description="Helical" evidence="7">
    <location>
        <begin position="516"/>
        <end position="536"/>
    </location>
</feature>
<dbReference type="NCBIfam" id="TIGR03434">
    <property type="entry name" value="ADOP"/>
    <property type="match status" value="1"/>
</dbReference>
<feature type="transmembrane region" description="Helical" evidence="7">
    <location>
        <begin position="820"/>
        <end position="847"/>
    </location>
</feature>
<keyword evidence="2" id="KW-1003">Cell membrane</keyword>
<keyword evidence="3 7" id="KW-0812">Transmembrane</keyword>
<feature type="transmembrane region" description="Helical" evidence="7">
    <location>
        <begin position="103"/>
        <end position="126"/>
    </location>
</feature>
<evidence type="ECO:0000256" key="7">
    <source>
        <dbReference type="SAM" id="Phobius"/>
    </source>
</evidence>